<organism evidence="6 7">
    <name type="scientific">Paractinoplanes pyxinae</name>
    <dbReference type="NCBI Taxonomy" id="2997416"/>
    <lineage>
        <taxon>Bacteria</taxon>
        <taxon>Bacillati</taxon>
        <taxon>Actinomycetota</taxon>
        <taxon>Actinomycetes</taxon>
        <taxon>Micromonosporales</taxon>
        <taxon>Micromonosporaceae</taxon>
        <taxon>Paractinoplanes</taxon>
    </lineage>
</organism>
<feature type="region of interest" description="Disordered" evidence="4">
    <location>
        <begin position="122"/>
        <end position="143"/>
    </location>
</feature>
<keyword evidence="2 6" id="KW-0328">Glycosyltransferase</keyword>
<evidence type="ECO:0000313" key="6">
    <source>
        <dbReference type="EMBL" id="MCY1140319.1"/>
    </source>
</evidence>
<dbReference type="SUPFAM" id="SSF53448">
    <property type="entry name" value="Nucleotide-diphospho-sugar transferases"/>
    <property type="match status" value="1"/>
</dbReference>
<dbReference type="Pfam" id="PF00535">
    <property type="entry name" value="Glycos_transf_2"/>
    <property type="match status" value="1"/>
</dbReference>
<dbReference type="CDD" id="cd00761">
    <property type="entry name" value="Glyco_tranf_GTA_type"/>
    <property type="match status" value="1"/>
</dbReference>
<dbReference type="EMBL" id="JAPNTZ010000007">
    <property type="protein sequence ID" value="MCY1140319.1"/>
    <property type="molecule type" value="Genomic_DNA"/>
</dbReference>
<evidence type="ECO:0000256" key="1">
    <source>
        <dbReference type="ARBA" id="ARBA00006739"/>
    </source>
</evidence>
<name>A0ABT4B1E6_9ACTN</name>
<protein>
    <submittedName>
        <fullName evidence="6">Glycosyltransferase</fullName>
        <ecNumber evidence="6">2.4.-.-</ecNumber>
    </submittedName>
</protein>
<evidence type="ECO:0000256" key="2">
    <source>
        <dbReference type="ARBA" id="ARBA00022676"/>
    </source>
</evidence>
<dbReference type="PANTHER" id="PTHR43685:SF5">
    <property type="entry name" value="GLYCOSYLTRANSFERASE EPSE-RELATED"/>
    <property type="match status" value="1"/>
</dbReference>
<proteinExistence type="inferred from homology"/>
<comment type="caution">
    <text evidence="6">The sequence shown here is derived from an EMBL/GenBank/DDBJ whole genome shotgun (WGS) entry which is preliminary data.</text>
</comment>
<dbReference type="InterPro" id="IPR050834">
    <property type="entry name" value="Glycosyltransf_2"/>
</dbReference>
<accession>A0ABT4B1E6</accession>
<evidence type="ECO:0000256" key="4">
    <source>
        <dbReference type="SAM" id="MobiDB-lite"/>
    </source>
</evidence>
<dbReference type="Gene3D" id="3.90.550.10">
    <property type="entry name" value="Spore Coat Polysaccharide Biosynthesis Protein SpsA, Chain A"/>
    <property type="match status" value="1"/>
</dbReference>
<evidence type="ECO:0000313" key="7">
    <source>
        <dbReference type="Proteomes" id="UP001151002"/>
    </source>
</evidence>
<dbReference type="InterPro" id="IPR029044">
    <property type="entry name" value="Nucleotide-diphossugar_trans"/>
</dbReference>
<dbReference type="PANTHER" id="PTHR43685">
    <property type="entry name" value="GLYCOSYLTRANSFERASE"/>
    <property type="match status" value="1"/>
</dbReference>
<sequence length="722" mass="77934">MRATGPHPLAVAALQARSIAARQPLADIATDPWTIGELARVIAVQNLRPGDLTEALDLLGGLREIADVHQGLHCQIAYVSGDHALTRALLDAYDQVPDPVRAALAVDLGDAPLAGLLPSPKVHVPDGPGEPFDRVTTGPVQRRGHDRRITTVVTTAQPGSTLLTAVRSLTRQSWTNHEILVVDDGSSTEFEPALRAAADLDPRVRVIRMVAPGGPFVARNAGLDAATGDFVTFQDADGWSHPLRLERQVTPLLADERLFATTSTALVVTADLVVTRPGRTSLNAADPSSLMLRRPVAARVGHFDPVRAGADLEYAERARSVLGPAALHELDGPPLALTRLGDRPGCLRSYISAFRRWHVHVREGREPATRPRAFAAPRRLRGETGARAYDVVLAGDWTTAGGAGAAGIGQLQALAARRQRAALLHLDDLANLREGPRDLDPAVQELINNGDLTQIELTDDARARLVVARSARVLRYAPEGPTGVRAQRVLIEDAVADPAAAAAAKRLFGQWPLWTPAGPDGRRRLTTGTDVTVARLDLPSTLDAGQWRLDRRGPRADRPVVGRHCRGGPAEWRRLREEVPETGRLDVRLLDAAGSADRSFGRFGPPRSWLVYGPGEVSLRSFLGQIDFYLHLPPDDEPADPGPDVLTALAAGCVAVLPYRYSAAFGDAAVYCTPEEVPDTVRLLHANRRALRDQSARGAEYVRRHHTHALYAERVSHLATQG</sequence>
<evidence type="ECO:0000259" key="5">
    <source>
        <dbReference type="Pfam" id="PF00535"/>
    </source>
</evidence>
<feature type="domain" description="Glycosyltransferase 2-like" evidence="5">
    <location>
        <begin position="153"/>
        <end position="260"/>
    </location>
</feature>
<comment type="similarity">
    <text evidence="1">Belongs to the glycosyltransferase 2 family.</text>
</comment>
<dbReference type="EC" id="2.4.-.-" evidence="6"/>
<evidence type="ECO:0000256" key="3">
    <source>
        <dbReference type="ARBA" id="ARBA00022679"/>
    </source>
</evidence>
<dbReference type="InterPro" id="IPR001173">
    <property type="entry name" value="Glyco_trans_2-like"/>
</dbReference>
<gene>
    <name evidence="6" type="ORF">OWR29_20155</name>
</gene>
<dbReference type="RefSeq" id="WP_267564498.1">
    <property type="nucleotide sequence ID" value="NZ_JAPNTZ010000007.1"/>
</dbReference>
<reference evidence="6" key="1">
    <citation type="submission" date="2022-11" db="EMBL/GenBank/DDBJ databases">
        <authorList>
            <person name="Somphong A."/>
            <person name="Phongsopitanun W."/>
        </authorList>
    </citation>
    <scope>NUCLEOTIDE SEQUENCE</scope>
    <source>
        <strain evidence="6">Pm04-4</strain>
    </source>
</reference>
<keyword evidence="7" id="KW-1185">Reference proteome</keyword>
<keyword evidence="3 6" id="KW-0808">Transferase</keyword>
<dbReference type="GO" id="GO:0016757">
    <property type="term" value="F:glycosyltransferase activity"/>
    <property type="evidence" value="ECO:0007669"/>
    <property type="project" value="UniProtKB-KW"/>
</dbReference>
<dbReference type="Proteomes" id="UP001151002">
    <property type="component" value="Unassembled WGS sequence"/>
</dbReference>